<evidence type="ECO:0000256" key="4">
    <source>
        <dbReference type="ARBA" id="ARBA00022679"/>
    </source>
</evidence>
<dbReference type="GO" id="GO:0070475">
    <property type="term" value="P:rRNA base methylation"/>
    <property type="evidence" value="ECO:0007669"/>
    <property type="project" value="TreeGrafter"/>
</dbReference>
<dbReference type="NCBIfam" id="TIGR00479">
    <property type="entry name" value="rumA"/>
    <property type="match status" value="1"/>
</dbReference>
<dbReference type="NCBIfam" id="NF009639">
    <property type="entry name" value="PRK13168.1"/>
    <property type="match status" value="1"/>
</dbReference>
<reference evidence="15 16" key="1">
    <citation type="journal article" date="2009" name="Proc. Natl. Acad. Sci. U.S.A.">
        <title>The genomic basis of trophic strategy in marine bacteria.</title>
        <authorList>
            <person name="Lauro F.M."/>
            <person name="McDougald D."/>
            <person name="Thomas T."/>
            <person name="Williams T.J."/>
            <person name="Egan S."/>
            <person name="Rice S."/>
            <person name="DeMaere M.Z."/>
            <person name="Ting L."/>
            <person name="Ertan H."/>
            <person name="Johnson J."/>
            <person name="Ferriera S."/>
            <person name="Lapidus A."/>
            <person name="Anderson I."/>
            <person name="Kyrpides N."/>
            <person name="Munk A.C."/>
            <person name="Detter C."/>
            <person name="Han C.S."/>
            <person name="Brown M.V."/>
            <person name="Robb F.T."/>
            <person name="Kjelleberg S."/>
            <person name="Cavicchioli R."/>
        </authorList>
    </citation>
    <scope>NUCLEOTIDE SEQUENCE [LARGE SCALE GENOMIC DNA]</scope>
    <source>
        <strain evidence="15 16">S14</strain>
    </source>
</reference>
<dbReference type="PROSITE" id="PS51687">
    <property type="entry name" value="SAM_MT_RNA_M5U"/>
    <property type="match status" value="1"/>
</dbReference>
<keyword evidence="1 11" id="KW-0004">4Fe-4S</keyword>
<evidence type="ECO:0000256" key="1">
    <source>
        <dbReference type="ARBA" id="ARBA00022485"/>
    </source>
</evidence>
<feature type="binding site" evidence="11">
    <location>
        <position position="170"/>
    </location>
    <ligand>
        <name>[4Fe-4S] cluster</name>
        <dbReference type="ChEBI" id="CHEBI:49883"/>
    </ligand>
</feature>
<feature type="binding site" evidence="11">
    <location>
        <position position="350"/>
    </location>
    <ligand>
        <name>S-adenosyl-L-methionine</name>
        <dbReference type="ChEBI" id="CHEBI:59789"/>
    </ligand>
</feature>
<dbReference type="InterPro" id="IPR001566">
    <property type="entry name" value="23S_rRNA_MeTrfase_RlmD"/>
</dbReference>
<feature type="active site" evidence="13">
    <location>
        <position position="397"/>
    </location>
</feature>
<evidence type="ECO:0000256" key="6">
    <source>
        <dbReference type="ARBA" id="ARBA00022723"/>
    </source>
</evidence>
<evidence type="ECO:0000256" key="12">
    <source>
        <dbReference type="PROSITE-ProRule" id="PRU01024"/>
    </source>
</evidence>
<feature type="binding site" evidence="11 12">
    <location>
        <position position="302"/>
    </location>
    <ligand>
        <name>S-adenosyl-L-methionine</name>
        <dbReference type="ChEBI" id="CHEBI:59789"/>
    </ligand>
</feature>
<dbReference type="InterPro" id="IPR029063">
    <property type="entry name" value="SAM-dependent_MTases_sf"/>
</dbReference>
<evidence type="ECO:0000256" key="13">
    <source>
        <dbReference type="PROSITE-ProRule" id="PRU10015"/>
    </source>
</evidence>
<dbReference type="Gene3D" id="2.40.50.1070">
    <property type="match status" value="1"/>
</dbReference>
<dbReference type="GO" id="GO:0070041">
    <property type="term" value="F:rRNA (uridine-C5-)-methyltransferase activity"/>
    <property type="evidence" value="ECO:0007669"/>
    <property type="project" value="UniProtKB-UniRule"/>
</dbReference>
<comment type="similarity">
    <text evidence="11">Belongs to the class I-like SAM-binding methyltransferase superfamily. RNA M5U methyltransferase family. RlmD subfamily.</text>
</comment>
<feature type="binding site" evidence="11 12">
    <location>
        <position position="323"/>
    </location>
    <ligand>
        <name>S-adenosyl-L-methionine</name>
        <dbReference type="ChEBI" id="CHEBI:59789"/>
    </ligand>
</feature>
<dbReference type="Pfam" id="PF01938">
    <property type="entry name" value="TRAM"/>
    <property type="match status" value="1"/>
</dbReference>
<dbReference type="PANTHER" id="PTHR11061:SF49">
    <property type="entry name" value="23S RRNA (URACIL(1939)-C(5))-METHYLTRANSFERASE RLMD"/>
    <property type="match status" value="1"/>
</dbReference>
<feature type="binding site" evidence="11 12">
    <location>
        <position position="273"/>
    </location>
    <ligand>
        <name>S-adenosyl-L-methionine</name>
        <dbReference type="ChEBI" id="CHEBI:59789"/>
    </ligand>
</feature>
<keyword evidence="5 11" id="KW-0949">S-adenosyl-L-methionine</keyword>
<evidence type="ECO:0000259" key="14">
    <source>
        <dbReference type="PROSITE" id="PS50926"/>
    </source>
</evidence>
<feature type="active site" description="Nucleophile" evidence="11 12">
    <location>
        <position position="397"/>
    </location>
</feature>
<keyword evidence="8 11" id="KW-0411">Iron-sulfur</keyword>
<dbReference type="RefSeq" id="WP_005371453.1">
    <property type="nucleotide sequence ID" value="NZ_CH902602.1"/>
</dbReference>
<evidence type="ECO:0000256" key="10">
    <source>
        <dbReference type="ARBA" id="ARBA00059995"/>
    </source>
</evidence>
<feature type="binding site" evidence="11">
    <location>
        <position position="87"/>
    </location>
    <ligand>
        <name>[4Fe-4S] cluster</name>
        <dbReference type="ChEBI" id="CHEBI:49883"/>
    </ligand>
</feature>
<feature type="binding site" evidence="11">
    <location>
        <position position="90"/>
    </location>
    <ligand>
        <name>[4Fe-4S] cluster</name>
        <dbReference type="ChEBI" id="CHEBI:49883"/>
    </ligand>
</feature>
<dbReference type="Gene3D" id="3.40.50.150">
    <property type="entry name" value="Vaccinia Virus protein VP39"/>
    <property type="match status" value="1"/>
</dbReference>
<dbReference type="PROSITE" id="PS01230">
    <property type="entry name" value="TRMA_1"/>
    <property type="match status" value="1"/>
</dbReference>
<dbReference type="InterPro" id="IPR030391">
    <property type="entry name" value="MeTrfase_TrmA_CS"/>
</dbReference>
<evidence type="ECO:0000256" key="9">
    <source>
        <dbReference type="ARBA" id="ARBA00052756"/>
    </source>
</evidence>
<dbReference type="InterPro" id="IPR010280">
    <property type="entry name" value="U5_MeTrfase_fam"/>
</dbReference>
<evidence type="ECO:0000256" key="8">
    <source>
        <dbReference type="ARBA" id="ARBA00023014"/>
    </source>
</evidence>
<dbReference type="GO" id="GO:0051539">
    <property type="term" value="F:4 iron, 4 sulfur cluster binding"/>
    <property type="evidence" value="ECO:0007669"/>
    <property type="project" value="UniProtKB-KW"/>
</dbReference>
<dbReference type="PANTHER" id="PTHR11061">
    <property type="entry name" value="RNA M5U METHYLTRANSFERASE"/>
    <property type="match status" value="1"/>
</dbReference>
<dbReference type="EC" id="2.1.1.190" evidence="11"/>
<feature type="domain" description="TRAM" evidence="14">
    <location>
        <begin position="10"/>
        <end position="68"/>
    </location>
</feature>
<evidence type="ECO:0000256" key="7">
    <source>
        <dbReference type="ARBA" id="ARBA00023004"/>
    </source>
</evidence>
<dbReference type="InterPro" id="IPR002792">
    <property type="entry name" value="TRAM_dom"/>
</dbReference>
<dbReference type="FunFam" id="3.40.50.150:FF:000009">
    <property type="entry name" value="23S rRNA (Uracil(1939)-C(5))-methyltransferase RlmD"/>
    <property type="match status" value="1"/>
</dbReference>
<comment type="catalytic activity">
    <reaction evidence="9 11">
        <text>uridine(1939) in 23S rRNA + S-adenosyl-L-methionine = 5-methyluridine(1939) in 23S rRNA + S-adenosyl-L-homocysteine + H(+)</text>
        <dbReference type="Rhea" id="RHEA:42908"/>
        <dbReference type="Rhea" id="RHEA-COMP:10278"/>
        <dbReference type="Rhea" id="RHEA-COMP:10279"/>
        <dbReference type="ChEBI" id="CHEBI:15378"/>
        <dbReference type="ChEBI" id="CHEBI:57856"/>
        <dbReference type="ChEBI" id="CHEBI:59789"/>
        <dbReference type="ChEBI" id="CHEBI:65315"/>
        <dbReference type="ChEBI" id="CHEBI:74447"/>
        <dbReference type="EC" id="2.1.1.190"/>
    </reaction>
</comment>
<accession>Q1ZNB2</accession>
<dbReference type="Gene3D" id="2.40.50.140">
    <property type="entry name" value="Nucleic acid-binding proteins"/>
    <property type="match status" value="1"/>
</dbReference>
<feature type="binding site" evidence="11">
    <location>
        <position position="81"/>
    </location>
    <ligand>
        <name>[4Fe-4S] cluster</name>
        <dbReference type="ChEBI" id="CHEBI:49883"/>
    </ligand>
</feature>
<keyword evidence="6 11" id="KW-0479">Metal-binding</keyword>
<dbReference type="HOGENOM" id="CLU_014689_8_2_6"/>
<dbReference type="Proteomes" id="UP000001603">
    <property type="component" value="Unassembled WGS sequence"/>
</dbReference>
<dbReference type="OrthoDB" id="9804590at2"/>
<feature type="binding site" evidence="11 12">
    <location>
        <position position="371"/>
    </location>
    <ligand>
        <name>S-adenosyl-L-methionine</name>
        <dbReference type="ChEBI" id="CHEBI:59789"/>
    </ligand>
</feature>
<keyword evidence="2 11" id="KW-0698">rRNA processing</keyword>
<evidence type="ECO:0000313" key="15">
    <source>
        <dbReference type="EMBL" id="EAS63817.1"/>
    </source>
</evidence>
<proteinExistence type="inferred from homology"/>
<keyword evidence="4 11" id="KW-0808">Transferase</keyword>
<sequence>MARFFKPQKRKTDTKHKEITISRLDHIGAGIGHLNNKPVFIDGALPDETVVVQLTEDKKNYARARVIKRLKDSAARIKPHCPIYDQCGGCNLQHLSHQGQVIAKQQALSELMAKFAITEKDDAAQVEPIVGQSEHYRRCARFSVRMLPNGKMVFGFRKKQSKDIVDVNACPVLATTLNDLLPPLRELLSNLKGRKHVGHIELVNADNGRVLLIRHLQPFNDNDLAAIKAFATEHALMLFLAPSSDELDHVLGEQPYYDIDDVRLTFSPKDFIQVNRDVNVKMVEQAINWLDIQPQDRVLDLFCGLGNFSLPLARRAKAVVGVEGVDEMVARATANAAANGLDNATFYQANLDEDVTKLVWAQEQFDKILLDPARAGAAGVMQHIVNLAPSKVVYVSCNPATLARDSQMLLQQGYKLARLGMMDMFPHTGHLESMTLFVKTNHHKKNSNVM</sequence>
<dbReference type="SUPFAM" id="SSF50249">
    <property type="entry name" value="Nucleic acid-binding proteins"/>
    <property type="match status" value="1"/>
</dbReference>
<keyword evidence="7 11" id="KW-0408">Iron</keyword>
<comment type="function">
    <text evidence="10 11">Catalyzes the formation of 5-methyl-uridine at position 1939 (m5U1939) in 23S rRNA.</text>
</comment>
<dbReference type="AlphaFoldDB" id="Q1ZNB2"/>
<evidence type="ECO:0000256" key="3">
    <source>
        <dbReference type="ARBA" id="ARBA00022603"/>
    </source>
</evidence>
<dbReference type="InterPro" id="IPR030390">
    <property type="entry name" value="MeTrfase_TrmA_AS"/>
</dbReference>
<evidence type="ECO:0000256" key="2">
    <source>
        <dbReference type="ARBA" id="ARBA00022552"/>
    </source>
</evidence>
<dbReference type="GO" id="GO:0003723">
    <property type="term" value="F:RNA binding"/>
    <property type="evidence" value="ECO:0007669"/>
    <property type="project" value="InterPro"/>
</dbReference>
<evidence type="ECO:0000256" key="11">
    <source>
        <dbReference type="HAMAP-Rule" id="MF_01010"/>
    </source>
</evidence>
<dbReference type="EMBL" id="AAOJ01000005">
    <property type="protein sequence ID" value="EAS63817.1"/>
    <property type="molecule type" value="Genomic_DNA"/>
</dbReference>
<feature type="binding site" evidence="11">
    <location>
        <position position="307"/>
    </location>
    <ligand>
        <name>S-adenosyl-L-methionine</name>
        <dbReference type="ChEBI" id="CHEBI:59789"/>
    </ligand>
</feature>
<dbReference type="InterPro" id="IPR012340">
    <property type="entry name" value="NA-bd_OB-fold"/>
</dbReference>
<keyword evidence="3 11" id="KW-0489">Methyltransferase</keyword>
<evidence type="ECO:0000313" key="16">
    <source>
        <dbReference type="Proteomes" id="UP000001603"/>
    </source>
</evidence>
<evidence type="ECO:0000256" key="5">
    <source>
        <dbReference type="ARBA" id="ARBA00022691"/>
    </source>
</evidence>
<dbReference type="FunFam" id="2.40.50.140:FF:000097">
    <property type="entry name" value="23S rRNA (uracil(1939)-C(5))-methyltransferase RlmD"/>
    <property type="match status" value="1"/>
</dbReference>
<dbReference type="Pfam" id="PF05958">
    <property type="entry name" value="tRNA_U5-meth_tr"/>
    <property type="match status" value="1"/>
</dbReference>
<gene>
    <name evidence="11" type="primary">rlmD</name>
    <name evidence="15" type="synonym">rumA</name>
    <name evidence="15" type="ORF">VAS14_20406</name>
</gene>
<dbReference type="SUPFAM" id="SSF53335">
    <property type="entry name" value="S-adenosyl-L-methionine-dependent methyltransferases"/>
    <property type="match status" value="1"/>
</dbReference>
<dbReference type="HAMAP" id="MF_01010">
    <property type="entry name" value="23SrRNA_methyltr_RlmD"/>
    <property type="match status" value="1"/>
</dbReference>
<dbReference type="GO" id="GO:0005506">
    <property type="term" value="F:iron ion binding"/>
    <property type="evidence" value="ECO:0007669"/>
    <property type="project" value="UniProtKB-UniRule"/>
</dbReference>
<dbReference type="PROSITE" id="PS01231">
    <property type="entry name" value="TRMA_2"/>
    <property type="match status" value="1"/>
</dbReference>
<dbReference type="CDD" id="cd02440">
    <property type="entry name" value="AdoMet_MTases"/>
    <property type="match status" value="1"/>
</dbReference>
<name>Q1ZNB2_PHOAS</name>
<protein>
    <recommendedName>
        <fullName evidence="11">23S rRNA (uracil(1939)-C(5))-methyltransferase RlmD</fullName>
        <ecNumber evidence="11">2.1.1.190</ecNumber>
    </recommendedName>
    <alternativeName>
        <fullName evidence="11">23S rRNA(m5U1939)-methyltransferase</fullName>
    </alternativeName>
</protein>
<dbReference type="PROSITE" id="PS50926">
    <property type="entry name" value="TRAM"/>
    <property type="match status" value="1"/>
</dbReference>
<comment type="caution">
    <text evidence="15">The sequence shown here is derived from an EMBL/GenBank/DDBJ whole genome shotgun (WGS) entry which is preliminary data.</text>
</comment>
<organism evidence="15 16">
    <name type="scientific">Photobacterium angustum (strain S14 / CCUG 15956)</name>
    <name type="common">Vibrio sp. (strain S14 / CCUG 15956)</name>
    <dbReference type="NCBI Taxonomy" id="314292"/>
    <lineage>
        <taxon>Bacteria</taxon>
        <taxon>Pseudomonadati</taxon>
        <taxon>Pseudomonadota</taxon>
        <taxon>Gammaproteobacteria</taxon>
        <taxon>Vibrionales</taxon>
        <taxon>Vibrionaceae</taxon>
        <taxon>Photobacterium</taxon>
    </lineage>
</organism>